<name>A0ACB9EJW1_ARCLA</name>
<protein>
    <submittedName>
        <fullName evidence="1">Uncharacterized protein</fullName>
    </submittedName>
</protein>
<sequence>MNFQITLVALISRNSHQCHVIRMRLLALSFALVDPTIGFPFPGTTRIAVAYMQTPFSFTFIISLSL</sequence>
<dbReference type="Proteomes" id="UP001055879">
    <property type="component" value="Linkage Group LG02"/>
</dbReference>
<dbReference type="EMBL" id="CM042048">
    <property type="protein sequence ID" value="KAI3759214.1"/>
    <property type="molecule type" value="Genomic_DNA"/>
</dbReference>
<keyword evidence="2" id="KW-1185">Reference proteome</keyword>
<reference evidence="2" key="1">
    <citation type="journal article" date="2022" name="Mol. Ecol. Resour.">
        <title>The genomes of chicory, endive, great burdock and yacon provide insights into Asteraceae palaeo-polyploidization history and plant inulin production.</title>
        <authorList>
            <person name="Fan W."/>
            <person name="Wang S."/>
            <person name="Wang H."/>
            <person name="Wang A."/>
            <person name="Jiang F."/>
            <person name="Liu H."/>
            <person name="Zhao H."/>
            <person name="Xu D."/>
            <person name="Zhang Y."/>
        </authorList>
    </citation>
    <scope>NUCLEOTIDE SEQUENCE [LARGE SCALE GENOMIC DNA]</scope>
    <source>
        <strain evidence="2">cv. Niubang</strain>
    </source>
</reference>
<accession>A0ACB9EJW1</accession>
<reference evidence="1 2" key="2">
    <citation type="journal article" date="2022" name="Mol. Ecol. Resour.">
        <title>The genomes of chicory, endive, great burdock and yacon provide insights into Asteraceae paleo-polyploidization history and plant inulin production.</title>
        <authorList>
            <person name="Fan W."/>
            <person name="Wang S."/>
            <person name="Wang H."/>
            <person name="Wang A."/>
            <person name="Jiang F."/>
            <person name="Liu H."/>
            <person name="Zhao H."/>
            <person name="Xu D."/>
            <person name="Zhang Y."/>
        </authorList>
    </citation>
    <scope>NUCLEOTIDE SEQUENCE [LARGE SCALE GENOMIC DNA]</scope>
    <source>
        <strain evidence="2">cv. Niubang</strain>
    </source>
</reference>
<proteinExistence type="predicted"/>
<comment type="caution">
    <text evidence="1">The sequence shown here is derived from an EMBL/GenBank/DDBJ whole genome shotgun (WGS) entry which is preliminary data.</text>
</comment>
<organism evidence="1 2">
    <name type="scientific">Arctium lappa</name>
    <name type="common">Greater burdock</name>
    <name type="synonym">Lappa major</name>
    <dbReference type="NCBI Taxonomy" id="4217"/>
    <lineage>
        <taxon>Eukaryota</taxon>
        <taxon>Viridiplantae</taxon>
        <taxon>Streptophyta</taxon>
        <taxon>Embryophyta</taxon>
        <taxon>Tracheophyta</taxon>
        <taxon>Spermatophyta</taxon>
        <taxon>Magnoliopsida</taxon>
        <taxon>eudicotyledons</taxon>
        <taxon>Gunneridae</taxon>
        <taxon>Pentapetalae</taxon>
        <taxon>asterids</taxon>
        <taxon>campanulids</taxon>
        <taxon>Asterales</taxon>
        <taxon>Asteraceae</taxon>
        <taxon>Carduoideae</taxon>
        <taxon>Cardueae</taxon>
        <taxon>Arctiinae</taxon>
        <taxon>Arctium</taxon>
    </lineage>
</organism>
<evidence type="ECO:0000313" key="2">
    <source>
        <dbReference type="Proteomes" id="UP001055879"/>
    </source>
</evidence>
<gene>
    <name evidence="1" type="ORF">L6452_06845</name>
</gene>
<evidence type="ECO:0000313" key="1">
    <source>
        <dbReference type="EMBL" id="KAI3759214.1"/>
    </source>
</evidence>